<feature type="region of interest" description="Disordered" evidence="1">
    <location>
        <begin position="41"/>
        <end position="134"/>
    </location>
</feature>
<evidence type="ECO:0000256" key="1">
    <source>
        <dbReference type="SAM" id="MobiDB-lite"/>
    </source>
</evidence>
<sequence>MGPATATIRRVVGGAAANPPRHHACCPLGPTSADLSAVPRRRPLAHKSRSHVAGAPPAGQQVHTRAVTVTRQMSPSGSVPRAGPHHKRSLGRRPPCEVAPLPRAPPGQQGQGRPGRGTLDGTQSVGATARPGAAGHHVGLRWEVVSRVLAATTSRTPGTSKTEVLRSDTRFDDMLQLSCGCPHHLSSNHKLNSEQHVNKCRKSLSTRHTLGASLSIHEVAESHSLQLMSAGMYPNVVEQRARPLGRHRHTRPLLAGVQR</sequence>
<evidence type="ECO:0000313" key="2">
    <source>
        <dbReference type="EMBL" id="MPC56403.1"/>
    </source>
</evidence>
<dbReference type="AlphaFoldDB" id="A0A5B7GGA5"/>
<organism evidence="2 3">
    <name type="scientific">Portunus trituberculatus</name>
    <name type="common">Swimming crab</name>
    <name type="synonym">Neptunus trituberculatus</name>
    <dbReference type="NCBI Taxonomy" id="210409"/>
    <lineage>
        <taxon>Eukaryota</taxon>
        <taxon>Metazoa</taxon>
        <taxon>Ecdysozoa</taxon>
        <taxon>Arthropoda</taxon>
        <taxon>Crustacea</taxon>
        <taxon>Multicrustacea</taxon>
        <taxon>Malacostraca</taxon>
        <taxon>Eumalacostraca</taxon>
        <taxon>Eucarida</taxon>
        <taxon>Decapoda</taxon>
        <taxon>Pleocyemata</taxon>
        <taxon>Brachyura</taxon>
        <taxon>Eubrachyura</taxon>
        <taxon>Portunoidea</taxon>
        <taxon>Portunidae</taxon>
        <taxon>Portuninae</taxon>
        <taxon>Portunus</taxon>
    </lineage>
</organism>
<name>A0A5B7GGA5_PORTR</name>
<evidence type="ECO:0000313" key="3">
    <source>
        <dbReference type="Proteomes" id="UP000324222"/>
    </source>
</evidence>
<protein>
    <submittedName>
        <fullName evidence="2">Uncharacterized protein</fullName>
    </submittedName>
</protein>
<dbReference type="Proteomes" id="UP000324222">
    <property type="component" value="Unassembled WGS sequence"/>
</dbReference>
<feature type="compositionally biased region" description="Basic residues" evidence="1">
    <location>
        <begin position="41"/>
        <end position="50"/>
    </location>
</feature>
<keyword evidence="3" id="KW-1185">Reference proteome</keyword>
<gene>
    <name evidence="2" type="ORF">E2C01_050363</name>
</gene>
<dbReference type="EMBL" id="VSRR010013914">
    <property type="protein sequence ID" value="MPC56403.1"/>
    <property type="molecule type" value="Genomic_DNA"/>
</dbReference>
<feature type="compositionally biased region" description="Polar residues" evidence="1">
    <location>
        <begin position="61"/>
        <end position="77"/>
    </location>
</feature>
<reference evidence="2 3" key="1">
    <citation type="submission" date="2019-05" db="EMBL/GenBank/DDBJ databases">
        <title>Another draft genome of Portunus trituberculatus and its Hox gene families provides insights of decapod evolution.</title>
        <authorList>
            <person name="Jeong J.-H."/>
            <person name="Song I."/>
            <person name="Kim S."/>
            <person name="Choi T."/>
            <person name="Kim D."/>
            <person name="Ryu S."/>
            <person name="Kim W."/>
        </authorList>
    </citation>
    <scope>NUCLEOTIDE SEQUENCE [LARGE SCALE GENOMIC DNA]</scope>
    <source>
        <tissue evidence="2">Muscle</tissue>
    </source>
</reference>
<proteinExistence type="predicted"/>
<accession>A0A5B7GGA5</accession>
<comment type="caution">
    <text evidence="2">The sequence shown here is derived from an EMBL/GenBank/DDBJ whole genome shotgun (WGS) entry which is preliminary data.</text>
</comment>